<dbReference type="EMBL" id="JASAOG010000011">
    <property type="protein sequence ID" value="KAK0066189.1"/>
    <property type="molecule type" value="Genomic_DNA"/>
</dbReference>
<evidence type="ECO:0000256" key="3">
    <source>
        <dbReference type="ARBA" id="ARBA00022737"/>
    </source>
</evidence>
<feature type="transmembrane region" description="Helical" evidence="10">
    <location>
        <begin position="571"/>
        <end position="593"/>
    </location>
</feature>
<keyword evidence="2 10" id="KW-0812">Transmembrane</keyword>
<keyword evidence="11" id="KW-0732">Signal</keyword>
<accession>A0AAD8C5Z5</accession>
<reference evidence="13" key="2">
    <citation type="submission" date="2023-04" db="EMBL/GenBank/DDBJ databases">
        <authorList>
            <person name="Bu L."/>
            <person name="Lu L."/>
            <person name="Laidemitt M.R."/>
            <person name="Zhang S.M."/>
            <person name="Mutuku M."/>
            <person name="Mkoji G."/>
            <person name="Steinauer M."/>
            <person name="Loker E.S."/>
        </authorList>
    </citation>
    <scope>NUCLEOTIDE SEQUENCE</scope>
    <source>
        <strain evidence="13">KasaAsao</strain>
        <tissue evidence="13">Whole Snail</tissue>
    </source>
</reference>
<keyword evidence="6 10" id="KW-1133">Transmembrane helix</keyword>
<keyword evidence="14" id="KW-1185">Reference proteome</keyword>
<dbReference type="PROSITE" id="PS50268">
    <property type="entry name" value="CADHERIN_2"/>
    <property type="match status" value="4"/>
</dbReference>
<evidence type="ECO:0000256" key="6">
    <source>
        <dbReference type="ARBA" id="ARBA00022989"/>
    </source>
</evidence>
<dbReference type="GO" id="GO:0016020">
    <property type="term" value="C:membrane"/>
    <property type="evidence" value="ECO:0007669"/>
    <property type="project" value="UniProtKB-SubCell"/>
</dbReference>
<dbReference type="InterPro" id="IPR002126">
    <property type="entry name" value="Cadherin-like_dom"/>
</dbReference>
<proteinExistence type="predicted"/>
<organism evidence="13 14">
    <name type="scientific">Biomphalaria pfeifferi</name>
    <name type="common">Bloodfluke planorb</name>
    <name type="synonym">Freshwater snail</name>
    <dbReference type="NCBI Taxonomy" id="112525"/>
    <lineage>
        <taxon>Eukaryota</taxon>
        <taxon>Metazoa</taxon>
        <taxon>Spiralia</taxon>
        <taxon>Lophotrochozoa</taxon>
        <taxon>Mollusca</taxon>
        <taxon>Gastropoda</taxon>
        <taxon>Heterobranchia</taxon>
        <taxon>Euthyneura</taxon>
        <taxon>Panpulmonata</taxon>
        <taxon>Hygrophila</taxon>
        <taxon>Lymnaeoidea</taxon>
        <taxon>Planorbidae</taxon>
        <taxon>Biomphalaria</taxon>
    </lineage>
</organism>
<dbReference type="PANTHER" id="PTHR24025:SF31">
    <property type="entry name" value="NEURAL-CADHERIN"/>
    <property type="match status" value="1"/>
</dbReference>
<keyword evidence="7 10" id="KW-0472">Membrane</keyword>
<evidence type="ECO:0000256" key="1">
    <source>
        <dbReference type="ARBA" id="ARBA00004370"/>
    </source>
</evidence>
<evidence type="ECO:0000256" key="9">
    <source>
        <dbReference type="SAM" id="MobiDB-lite"/>
    </source>
</evidence>
<dbReference type="InterPro" id="IPR050971">
    <property type="entry name" value="Cadherin-domain_protein"/>
</dbReference>
<dbReference type="Gene3D" id="2.60.40.60">
    <property type="entry name" value="Cadherins"/>
    <property type="match status" value="4"/>
</dbReference>
<evidence type="ECO:0000256" key="5">
    <source>
        <dbReference type="ARBA" id="ARBA00022889"/>
    </source>
</evidence>
<evidence type="ECO:0000313" key="13">
    <source>
        <dbReference type="EMBL" id="KAK0066189.1"/>
    </source>
</evidence>
<reference evidence="13" key="1">
    <citation type="journal article" date="2023" name="PLoS Negl. Trop. Dis.">
        <title>A genome sequence for Biomphalaria pfeifferi, the major vector snail for the human-infecting parasite Schistosoma mansoni.</title>
        <authorList>
            <person name="Bu L."/>
            <person name="Lu L."/>
            <person name="Laidemitt M.R."/>
            <person name="Zhang S.M."/>
            <person name="Mutuku M."/>
            <person name="Mkoji G."/>
            <person name="Steinauer M."/>
            <person name="Loker E.S."/>
        </authorList>
    </citation>
    <scope>NUCLEOTIDE SEQUENCE</scope>
    <source>
        <strain evidence="13">KasaAsao</strain>
    </source>
</reference>
<sequence>MGLLENSFVFLCYILFAAEIHAATSFTSFVPDTVTILATTKSLLKLNSMVNCDITTAGHICTCLVNSNSIPFETFWLSGDAGYYVYYDGTSSLTPGTTIPVRVDCKDNNNNVIGKQTLNVVVSSNQSPTFTNPATSTVTIDARVTDMYNTISTSTYTDPENDALTFSITSNPSDNYFSIGAGDGIIRAAIDMHTATTLTHKLTVSATDSYNTVSPAYVLYVEITNINAAPSIDGLPAKVFLSESAKAEDTIVVLSITDDGNLPLSPVCSATSTADNVKFTYDSNSDALVVKYDGAFDYETQSSYSITCTVSDGYLSSSGNDVLTLFITNVNEMPVFNKNQYFCVLDEGSANSNSCKLNAVITDPEDGTLTSVFLLSTNNGYRFSYSSDYVTFAVNYDLDQDALPSDVSLILAAVDSGGLTATVTVNVHVNDVNDNSCQTDALKFYSLNQLSTVMQLGTFSQSDADVTSPNNDIYFEVTSGSPSSASSHIYVARNGDIFYASKFDSSDDGTSFKLYVRCLDNGSPKTTSTTTIVVRYDELTTTTTTTTTPTTTVTTTAAPEKDIWEYDEFKALFGSLMAFLGLLALLGLIFLLCRYCTCPKRQPKLPKKKEVKPQTPPEPRALTPVTHRPAIQSSWDNFAWSNKPDAGTLDRSHYFHYH</sequence>
<comment type="subcellular location">
    <subcellularLocation>
        <location evidence="1">Membrane</location>
    </subcellularLocation>
</comment>
<gene>
    <name evidence="13" type="ORF">Bpfe_004310</name>
</gene>
<feature type="domain" description="Cadherin" evidence="12">
    <location>
        <begin position="157"/>
        <end position="232"/>
    </location>
</feature>
<dbReference type="CDD" id="cd11304">
    <property type="entry name" value="Cadherin_repeat"/>
    <property type="match status" value="3"/>
</dbReference>
<evidence type="ECO:0000313" key="14">
    <source>
        <dbReference type="Proteomes" id="UP001233172"/>
    </source>
</evidence>
<dbReference type="GO" id="GO:0005509">
    <property type="term" value="F:calcium ion binding"/>
    <property type="evidence" value="ECO:0007669"/>
    <property type="project" value="UniProtKB-UniRule"/>
</dbReference>
<feature type="domain" description="Cadherin" evidence="12">
    <location>
        <begin position="233"/>
        <end position="336"/>
    </location>
</feature>
<evidence type="ECO:0000256" key="2">
    <source>
        <dbReference type="ARBA" id="ARBA00022692"/>
    </source>
</evidence>
<evidence type="ECO:0000256" key="7">
    <source>
        <dbReference type="ARBA" id="ARBA00023136"/>
    </source>
</evidence>
<dbReference type="PANTHER" id="PTHR24025">
    <property type="entry name" value="DESMOGLEIN FAMILY MEMBER"/>
    <property type="match status" value="1"/>
</dbReference>
<dbReference type="SUPFAM" id="SSF49313">
    <property type="entry name" value="Cadherin-like"/>
    <property type="match status" value="4"/>
</dbReference>
<evidence type="ECO:0000256" key="4">
    <source>
        <dbReference type="ARBA" id="ARBA00022837"/>
    </source>
</evidence>
<dbReference type="GO" id="GO:0007156">
    <property type="term" value="P:homophilic cell adhesion via plasma membrane adhesion molecules"/>
    <property type="evidence" value="ECO:0007669"/>
    <property type="project" value="InterPro"/>
</dbReference>
<keyword evidence="3" id="KW-0677">Repeat</keyword>
<feature type="signal peptide" evidence="11">
    <location>
        <begin position="1"/>
        <end position="22"/>
    </location>
</feature>
<protein>
    <submittedName>
        <fullName evidence="13">Fat-like cadherin-related tumor suppressor</fullName>
    </submittedName>
</protein>
<dbReference type="SMART" id="SM00112">
    <property type="entry name" value="CA"/>
    <property type="match status" value="3"/>
</dbReference>
<evidence type="ECO:0000259" key="12">
    <source>
        <dbReference type="PROSITE" id="PS50268"/>
    </source>
</evidence>
<keyword evidence="5" id="KW-0130">Cell adhesion</keyword>
<dbReference type="InterPro" id="IPR015919">
    <property type="entry name" value="Cadherin-like_sf"/>
</dbReference>
<dbReference type="GO" id="GO:0005911">
    <property type="term" value="C:cell-cell junction"/>
    <property type="evidence" value="ECO:0007669"/>
    <property type="project" value="TreeGrafter"/>
</dbReference>
<feature type="region of interest" description="Disordered" evidence="9">
    <location>
        <begin position="603"/>
        <end position="626"/>
    </location>
</feature>
<keyword evidence="4 8" id="KW-0106">Calcium</keyword>
<evidence type="ECO:0000256" key="10">
    <source>
        <dbReference type="SAM" id="Phobius"/>
    </source>
</evidence>
<feature type="chain" id="PRO_5042122177" evidence="11">
    <location>
        <begin position="23"/>
        <end position="658"/>
    </location>
</feature>
<dbReference type="AlphaFoldDB" id="A0AAD8C5Z5"/>
<dbReference type="Proteomes" id="UP001233172">
    <property type="component" value="Unassembled WGS sequence"/>
</dbReference>
<name>A0AAD8C5Z5_BIOPF</name>
<comment type="caution">
    <text evidence="13">The sequence shown here is derived from an EMBL/GenBank/DDBJ whole genome shotgun (WGS) entry which is preliminary data.</text>
</comment>
<evidence type="ECO:0000256" key="11">
    <source>
        <dbReference type="SAM" id="SignalP"/>
    </source>
</evidence>
<feature type="domain" description="Cadherin" evidence="12">
    <location>
        <begin position="451"/>
        <end position="551"/>
    </location>
</feature>
<feature type="domain" description="Cadherin" evidence="12">
    <location>
        <begin position="337"/>
        <end position="444"/>
    </location>
</feature>
<evidence type="ECO:0000256" key="8">
    <source>
        <dbReference type="PROSITE-ProRule" id="PRU00043"/>
    </source>
</evidence>